<accession>A0AAD6EHE4</accession>
<dbReference type="Proteomes" id="UP001213799">
    <property type="component" value="Unassembled WGS sequence"/>
</dbReference>
<sequence>MEEYLKQHEPLRAWSTQTQKPLIEDREFAVLRPWTQYLPPTLPTHLANGVNLSPFVAQHSQALNVNEPKPTLTKLANGDLSPHLAQRASQPSLILHTLINKSLNINEPSEATPTQGPFLFSGT</sequence>
<dbReference type="GeneID" id="81583522"/>
<comment type="caution">
    <text evidence="1">The sequence shown here is derived from an EMBL/GenBank/DDBJ whole genome shotgun (WGS) entry which is preliminary data.</text>
</comment>
<organism evidence="1 2">
    <name type="scientific">Penicillium hordei</name>
    <dbReference type="NCBI Taxonomy" id="40994"/>
    <lineage>
        <taxon>Eukaryota</taxon>
        <taxon>Fungi</taxon>
        <taxon>Dikarya</taxon>
        <taxon>Ascomycota</taxon>
        <taxon>Pezizomycotina</taxon>
        <taxon>Eurotiomycetes</taxon>
        <taxon>Eurotiomycetidae</taxon>
        <taxon>Eurotiales</taxon>
        <taxon>Aspergillaceae</taxon>
        <taxon>Penicillium</taxon>
    </lineage>
</organism>
<keyword evidence="2" id="KW-1185">Reference proteome</keyword>
<dbReference type="EMBL" id="JAQJAE010000001">
    <property type="protein sequence ID" value="KAJ5617108.1"/>
    <property type="molecule type" value="Genomic_DNA"/>
</dbReference>
<reference evidence="1" key="1">
    <citation type="journal article" date="2023" name="IMA Fungus">
        <title>Comparative genomic study of the Penicillium genus elucidates a diverse pangenome and 15 lateral gene transfer events.</title>
        <authorList>
            <person name="Petersen C."/>
            <person name="Sorensen T."/>
            <person name="Nielsen M.R."/>
            <person name="Sondergaard T.E."/>
            <person name="Sorensen J.L."/>
            <person name="Fitzpatrick D.A."/>
            <person name="Frisvad J.C."/>
            <person name="Nielsen K.L."/>
        </authorList>
    </citation>
    <scope>NUCLEOTIDE SEQUENCE</scope>
    <source>
        <strain evidence="1">IBT 12815</strain>
    </source>
</reference>
<evidence type="ECO:0000313" key="1">
    <source>
        <dbReference type="EMBL" id="KAJ5617108.1"/>
    </source>
</evidence>
<name>A0AAD6EHE4_9EURO</name>
<dbReference type="RefSeq" id="XP_056758275.1">
    <property type="nucleotide sequence ID" value="XM_056893280.1"/>
</dbReference>
<evidence type="ECO:0000313" key="2">
    <source>
        <dbReference type="Proteomes" id="UP001213799"/>
    </source>
</evidence>
<dbReference type="AlphaFoldDB" id="A0AAD6EHE4"/>
<proteinExistence type="predicted"/>
<gene>
    <name evidence="1" type="ORF">N7537_002222</name>
</gene>
<protein>
    <submittedName>
        <fullName evidence="1">Uncharacterized protein</fullName>
    </submittedName>
</protein>
<reference evidence="1" key="2">
    <citation type="submission" date="2023-01" db="EMBL/GenBank/DDBJ databases">
        <authorList>
            <person name="Petersen C."/>
        </authorList>
    </citation>
    <scope>NUCLEOTIDE SEQUENCE</scope>
    <source>
        <strain evidence="1">IBT 12815</strain>
    </source>
</reference>